<dbReference type="EMBL" id="VIIS01002160">
    <property type="protein sequence ID" value="KAF0287849.1"/>
    <property type="molecule type" value="Genomic_DNA"/>
</dbReference>
<feature type="region of interest" description="Disordered" evidence="4">
    <location>
        <begin position="532"/>
        <end position="565"/>
    </location>
</feature>
<dbReference type="PANTHER" id="PTHR16001">
    <property type="entry name" value="ECTO-NOX DISULFIDE-THIOL EXCHANGER"/>
    <property type="match status" value="1"/>
</dbReference>
<dbReference type="PANTHER" id="PTHR16001:SF4">
    <property type="entry name" value="ECTO-NOX DISULFIDE-THIOL EXCHANGER 1-LIKE PROTEIN"/>
    <property type="match status" value="1"/>
</dbReference>
<dbReference type="GO" id="GO:0003723">
    <property type="term" value="F:RNA binding"/>
    <property type="evidence" value="ECO:0007669"/>
    <property type="project" value="UniProtKB-UniRule"/>
</dbReference>
<keyword evidence="3" id="KW-0175">Coiled coil</keyword>
<dbReference type="AlphaFoldDB" id="A0A6A4V3Z2"/>
<evidence type="ECO:0000256" key="2">
    <source>
        <dbReference type="PROSITE-ProRule" id="PRU00176"/>
    </source>
</evidence>
<gene>
    <name evidence="6" type="primary">ENOX1</name>
    <name evidence="6" type="ORF">FJT64_013774</name>
</gene>
<feature type="compositionally biased region" description="Gly residues" evidence="4">
    <location>
        <begin position="133"/>
        <end position="159"/>
    </location>
</feature>
<dbReference type="GO" id="GO:0016491">
    <property type="term" value="F:oxidoreductase activity"/>
    <property type="evidence" value="ECO:0007669"/>
    <property type="project" value="InterPro"/>
</dbReference>
<feature type="compositionally biased region" description="Gly residues" evidence="4">
    <location>
        <begin position="1"/>
        <end position="10"/>
    </location>
</feature>
<dbReference type="Gene3D" id="3.30.70.330">
    <property type="match status" value="1"/>
</dbReference>
<feature type="region of interest" description="Disordered" evidence="4">
    <location>
        <begin position="754"/>
        <end position="781"/>
    </location>
</feature>
<dbReference type="OrthoDB" id="10039782at2759"/>
<dbReference type="InterPro" id="IPR038876">
    <property type="entry name" value="ENOX"/>
</dbReference>
<accession>A0A6A4V3Z2</accession>
<feature type="compositionally biased region" description="Basic and acidic residues" evidence="4">
    <location>
        <begin position="75"/>
        <end position="88"/>
    </location>
</feature>
<evidence type="ECO:0000256" key="1">
    <source>
        <dbReference type="ARBA" id="ARBA00022884"/>
    </source>
</evidence>
<feature type="region of interest" description="Disordered" evidence="4">
    <location>
        <begin position="1"/>
        <end position="184"/>
    </location>
</feature>
<evidence type="ECO:0000313" key="6">
    <source>
        <dbReference type="EMBL" id="KAF0287849.1"/>
    </source>
</evidence>
<feature type="compositionally biased region" description="Acidic residues" evidence="4">
    <location>
        <begin position="537"/>
        <end position="548"/>
    </location>
</feature>
<evidence type="ECO:0000259" key="5">
    <source>
        <dbReference type="PROSITE" id="PS50102"/>
    </source>
</evidence>
<dbReference type="Pfam" id="PF00076">
    <property type="entry name" value="RRM_1"/>
    <property type="match status" value="1"/>
</dbReference>
<dbReference type="InterPro" id="IPR056611">
    <property type="entry name" value="ENOX1/2_dom"/>
</dbReference>
<dbReference type="InterPro" id="IPR035979">
    <property type="entry name" value="RBD_domain_sf"/>
</dbReference>
<comment type="caution">
    <text evidence="6">The sequence shown here is derived from an EMBL/GenBank/DDBJ whole genome shotgun (WGS) entry which is preliminary data.</text>
</comment>
<dbReference type="InterPro" id="IPR000504">
    <property type="entry name" value="RRM_dom"/>
</dbReference>
<feature type="compositionally biased region" description="Gly residues" evidence="4">
    <location>
        <begin position="50"/>
        <end position="60"/>
    </location>
</feature>
<dbReference type="Pfam" id="PF23267">
    <property type="entry name" value="ENOX1"/>
    <property type="match status" value="1"/>
</dbReference>
<sequence length="844" mass="92961">MSGYGVGPGPGNNNQPLEFGNRLGSGAAPSGGTNGSPDTSDRRGPRSRGGLRGGRSGPGRGYQDNGGPDGGGDYNGRRGDGRRDRSRWEGAPGGHGGGNMQAGGGMAPGGMSGLPNNGAPLLPAPPGPPQAMVGGGPDQMAMGGGGGGPVGGGQFGGGPQMWDMPPPEQQQPQPPQPQGPSMMGYNMGGMDMNNMGAMDMNNMGAFMGSAGAVDPSMMMTTGQYNLLPAGMQQPLYPQLPGTWMPDGNFVPIKEVITCSECVLYPPNPNARPPMTRERPPGCRTAFIGGLPENITEDILRDVFRRCGEISSLRMSQKNFAHIRFELEVYVEYAIMLSGYRMKIRDETDAANTGRLHCDYAQARDDTYEWECQQRVLQREMRHRQRQLEDMNRPPSPPPVSHYSHHEAQQLLEKIKEESTFGESVQLLTTWLERGDCNKRTAGNFYSMIQSTNSHVRRLMSERSVIEEELAKMREQARLRQQQVIVQFGQIERVFLAACQQKVWDHFSKAQRKNIELWKKQASEIKKIQIDELSGERADDEMDLSDDEEPSKKRARKQAQDEQHDATDALRCQLEAYKNEAEMVRHEHKEELDAKDAEMDIMRKTMQNVQQQLLTTKSRETALEQQLQQLKAQLERLTPMKSKEKGGDGKEAASSKEKGAKEDTSGAAEDSEQAERDAAYSPLPAAAVDGGDARIIGLSAAFLNVHPEGASCDYIWSYLQQFPGYVLLSPRDVETALGRYGRVFKAGSLRRRGPNWSASGHLSDTHLRRRRPSDVTPNGHRHWPRTGDVIINGHCPLAGSSRNRLSYPREPRILTASFRTASPQSIWMVWMFTALSTAVDVHSSS</sequence>
<reference evidence="6 7" key="1">
    <citation type="submission" date="2019-07" db="EMBL/GenBank/DDBJ databases">
        <title>Draft genome assembly of a fouling barnacle, Amphibalanus amphitrite (Darwin, 1854): The first reference genome for Thecostraca.</title>
        <authorList>
            <person name="Kim W."/>
        </authorList>
    </citation>
    <scope>NUCLEOTIDE SEQUENCE [LARGE SCALE GENOMIC DNA]</scope>
    <source>
        <strain evidence="6">SNU_AA5</strain>
        <tissue evidence="6">Soma without cirri and trophi</tissue>
    </source>
</reference>
<organism evidence="6 7">
    <name type="scientific">Amphibalanus amphitrite</name>
    <name type="common">Striped barnacle</name>
    <name type="synonym">Balanus amphitrite</name>
    <dbReference type="NCBI Taxonomy" id="1232801"/>
    <lineage>
        <taxon>Eukaryota</taxon>
        <taxon>Metazoa</taxon>
        <taxon>Ecdysozoa</taxon>
        <taxon>Arthropoda</taxon>
        <taxon>Crustacea</taxon>
        <taxon>Multicrustacea</taxon>
        <taxon>Cirripedia</taxon>
        <taxon>Thoracica</taxon>
        <taxon>Thoracicalcarea</taxon>
        <taxon>Balanomorpha</taxon>
        <taxon>Balanoidea</taxon>
        <taxon>Balanidae</taxon>
        <taxon>Amphibalaninae</taxon>
        <taxon>Amphibalanus</taxon>
    </lineage>
</organism>
<evidence type="ECO:0000256" key="4">
    <source>
        <dbReference type="SAM" id="MobiDB-lite"/>
    </source>
</evidence>
<feature type="compositionally biased region" description="Pro residues" evidence="4">
    <location>
        <begin position="164"/>
        <end position="178"/>
    </location>
</feature>
<protein>
    <submittedName>
        <fullName evidence="6">Ecto-NOX disulfide-thiol exchanger 1</fullName>
    </submittedName>
</protein>
<dbReference type="Proteomes" id="UP000440578">
    <property type="component" value="Unassembled WGS sequence"/>
</dbReference>
<dbReference type="GO" id="GO:0009897">
    <property type="term" value="C:external side of plasma membrane"/>
    <property type="evidence" value="ECO:0007669"/>
    <property type="project" value="InterPro"/>
</dbReference>
<dbReference type="SUPFAM" id="SSF54928">
    <property type="entry name" value="RNA-binding domain, RBD"/>
    <property type="match status" value="1"/>
</dbReference>
<dbReference type="InterPro" id="IPR012677">
    <property type="entry name" value="Nucleotide-bd_a/b_plait_sf"/>
</dbReference>
<dbReference type="GO" id="GO:0007624">
    <property type="term" value="P:ultradian rhythm"/>
    <property type="evidence" value="ECO:0007669"/>
    <property type="project" value="InterPro"/>
</dbReference>
<feature type="compositionally biased region" description="Gly residues" evidence="4">
    <location>
        <begin position="91"/>
        <end position="112"/>
    </location>
</feature>
<dbReference type="SMART" id="SM00360">
    <property type="entry name" value="RRM"/>
    <property type="match status" value="1"/>
</dbReference>
<evidence type="ECO:0000256" key="3">
    <source>
        <dbReference type="SAM" id="Coils"/>
    </source>
</evidence>
<dbReference type="PROSITE" id="PS50102">
    <property type="entry name" value="RRM"/>
    <property type="match status" value="1"/>
</dbReference>
<feature type="domain" description="RRM" evidence="5">
    <location>
        <begin position="283"/>
        <end position="362"/>
    </location>
</feature>
<name>A0A6A4V3Z2_AMPAM</name>
<keyword evidence="1 2" id="KW-0694">RNA-binding</keyword>
<keyword evidence="7" id="KW-1185">Reference proteome</keyword>
<feature type="compositionally biased region" description="Basic and acidic residues" evidence="4">
    <location>
        <begin position="640"/>
        <end position="663"/>
    </location>
</feature>
<evidence type="ECO:0000313" key="7">
    <source>
        <dbReference type="Proteomes" id="UP000440578"/>
    </source>
</evidence>
<feature type="coiled-coil region" evidence="3">
    <location>
        <begin position="566"/>
        <end position="632"/>
    </location>
</feature>
<proteinExistence type="predicted"/>
<feature type="region of interest" description="Disordered" evidence="4">
    <location>
        <begin position="633"/>
        <end position="678"/>
    </location>
</feature>